<dbReference type="Proteomes" id="UP000245609">
    <property type="component" value="Unassembled WGS sequence"/>
</dbReference>
<dbReference type="EMBL" id="MBFS01003441">
    <property type="protein sequence ID" value="PVU86642.1"/>
    <property type="molecule type" value="Genomic_DNA"/>
</dbReference>
<sequence>MNKKNIKIGCIIELNQSTEKPREKTRLGNVIERKKKAFKLPTTEPEFIRELSDTIAPLTLSASFLRIIRQLTRKLGTQKQKLIKSHKRQPFGKDLIAIGVGKKRTGLQLYTRKMIIEALENLNSGSDMDSTDVAVSSKKLSLVHYTTSELEDSGDKRGIDHTDSDTTKSKANIPSEFKELL</sequence>
<evidence type="ECO:0000256" key="1">
    <source>
        <dbReference type="SAM" id="MobiDB-lite"/>
    </source>
</evidence>
<keyword evidence="3" id="KW-1185">Reference proteome</keyword>
<dbReference type="AlphaFoldDB" id="A0A2T9Y2S4"/>
<name>A0A2T9Y2S4_9FUNG</name>
<evidence type="ECO:0000313" key="3">
    <source>
        <dbReference type="Proteomes" id="UP000245609"/>
    </source>
</evidence>
<accession>A0A2T9Y2S4</accession>
<organism evidence="2 3">
    <name type="scientific">Smittium megazygosporum</name>
    <dbReference type="NCBI Taxonomy" id="133381"/>
    <lineage>
        <taxon>Eukaryota</taxon>
        <taxon>Fungi</taxon>
        <taxon>Fungi incertae sedis</taxon>
        <taxon>Zoopagomycota</taxon>
        <taxon>Kickxellomycotina</taxon>
        <taxon>Harpellomycetes</taxon>
        <taxon>Harpellales</taxon>
        <taxon>Legeriomycetaceae</taxon>
        <taxon>Smittium</taxon>
    </lineage>
</organism>
<feature type="region of interest" description="Disordered" evidence="1">
    <location>
        <begin position="148"/>
        <end position="181"/>
    </location>
</feature>
<reference evidence="2 3" key="1">
    <citation type="journal article" date="2018" name="MBio">
        <title>Comparative Genomics Reveals the Core Gene Toolbox for the Fungus-Insect Symbiosis.</title>
        <authorList>
            <person name="Wang Y."/>
            <person name="Stata M."/>
            <person name="Wang W."/>
            <person name="Stajich J.E."/>
            <person name="White M.M."/>
            <person name="Moncalvo J.M."/>
        </authorList>
    </citation>
    <scope>NUCLEOTIDE SEQUENCE [LARGE SCALE GENOMIC DNA]</scope>
    <source>
        <strain evidence="2 3">SC-DP-2</strain>
    </source>
</reference>
<feature type="compositionally biased region" description="Basic and acidic residues" evidence="1">
    <location>
        <begin position="153"/>
        <end position="168"/>
    </location>
</feature>
<proteinExistence type="predicted"/>
<comment type="caution">
    <text evidence="2">The sequence shown here is derived from an EMBL/GenBank/DDBJ whole genome shotgun (WGS) entry which is preliminary data.</text>
</comment>
<evidence type="ECO:0000313" key="2">
    <source>
        <dbReference type="EMBL" id="PVU86642.1"/>
    </source>
</evidence>
<protein>
    <submittedName>
        <fullName evidence="2">Uncharacterized protein</fullName>
    </submittedName>
</protein>
<gene>
    <name evidence="2" type="ORF">BB560_006629</name>
</gene>